<dbReference type="VEuPathDB" id="FungiDB:PITG_22736"/>
<dbReference type="VEuPathDB" id="FungiDB:PITG_22735"/>
<evidence type="ECO:0000313" key="3">
    <source>
        <dbReference type="EMBL" id="EEY67283.1"/>
    </source>
</evidence>
<feature type="chain" id="PRO_5010111048" evidence="1">
    <location>
        <begin position="24"/>
        <end position="73"/>
    </location>
</feature>
<gene>
    <name evidence="2" type="ORF">PITG_22735</name>
    <name evidence="3" type="ORF">PITG_22736</name>
</gene>
<dbReference type="OrthoDB" id="113471at2759"/>
<dbReference type="HOGENOM" id="CLU_2727707_0_0_1"/>
<dbReference type="EMBL" id="DS028122">
    <property type="protein sequence ID" value="EEY67282.1"/>
    <property type="molecule type" value="Genomic_DNA"/>
</dbReference>
<keyword evidence="1" id="KW-0732">Signal</keyword>
<evidence type="ECO:0000313" key="2">
    <source>
        <dbReference type="EMBL" id="EEY67282.1"/>
    </source>
</evidence>
<dbReference type="AlphaFoldDB" id="D0N0W9"/>
<reference evidence="2" key="1">
    <citation type="submission" date="2006-10" db="EMBL/GenBank/DDBJ databases">
        <title>Annotation of Phytophthora infestans T30-4.</title>
        <authorList>
            <consortium name="The Broad Institute Genome Sequencing Platform"/>
            <person name="Nusbaum C."/>
            <person name="Haas B."/>
            <person name="Kamoun S."/>
            <person name="Fry W."/>
            <person name="Judelson H."/>
            <person name="Ristaino J."/>
            <person name="Govers F."/>
            <person name="Whisson S."/>
            <person name="Birch P."/>
            <person name="Birren B."/>
            <person name="Lander E."/>
            <person name="Galagan J."/>
            <person name="Zody M."/>
            <person name="Devon K."/>
            <person name="O'Neil K."/>
            <person name="Zembek L."/>
            <person name="Anderson S."/>
            <person name="Jaffe D."/>
            <person name="Butler J."/>
            <person name="Alvarez P."/>
            <person name="Gnerre S."/>
            <person name="Grabherr M."/>
            <person name="Mauceli E."/>
            <person name="Brockman W."/>
            <person name="Young S."/>
            <person name="LaButti K."/>
            <person name="Sykes S."/>
            <person name="DeCaprio D."/>
            <person name="Crawford M."/>
            <person name="Koehrsen M."/>
            <person name="Engels R."/>
            <person name="Montgomery P."/>
            <person name="Pearson M."/>
            <person name="Howarth C."/>
            <person name="Larson L."/>
            <person name="White J."/>
            <person name="O'Leary S."/>
            <person name="Kodira C."/>
            <person name="Zeng Q."/>
            <person name="Yandava C."/>
            <person name="Alvarado L."/>
        </authorList>
    </citation>
    <scope>NUCLEOTIDE SEQUENCE</scope>
    <source>
        <strain evidence="2">T30-4</strain>
    </source>
</reference>
<dbReference type="Proteomes" id="UP000006643">
    <property type="component" value="Unassembled WGS sequence"/>
</dbReference>
<sequence>MKFLTSFAAKLAFVVAISTPTQALAGRERMTCRRDECSTLTDQLTSCCRATIAVNFDECCHQSCVFNSPCQVK</sequence>
<dbReference type="InParanoid" id="D0N0W9"/>
<name>D0N0W9_PHYIT</name>
<dbReference type="RefSeq" id="XP_002905931.1">
    <property type="nucleotide sequence ID" value="XM_002905885.1"/>
</dbReference>
<protein>
    <submittedName>
        <fullName evidence="2">Cys-rich secreted peptide protein, putative</fullName>
    </submittedName>
</protein>
<dbReference type="GeneID" id="9479967"/>
<keyword evidence="4" id="KW-1185">Reference proteome</keyword>
<dbReference type="KEGG" id="pif:PITG_22735"/>
<dbReference type="EMBL" id="DS028122">
    <property type="protein sequence ID" value="EEY67283.1"/>
    <property type="molecule type" value="Genomic_DNA"/>
</dbReference>
<organism evidence="2 4">
    <name type="scientific">Phytophthora infestans (strain T30-4)</name>
    <name type="common">Potato late blight agent</name>
    <dbReference type="NCBI Taxonomy" id="403677"/>
    <lineage>
        <taxon>Eukaryota</taxon>
        <taxon>Sar</taxon>
        <taxon>Stramenopiles</taxon>
        <taxon>Oomycota</taxon>
        <taxon>Peronosporomycetes</taxon>
        <taxon>Peronosporales</taxon>
        <taxon>Peronosporaceae</taxon>
        <taxon>Phytophthora</taxon>
    </lineage>
</organism>
<evidence type="ECO:0000256" key="1">
    <source>
        <dbReference type="SAM" id="SignalP"/>
    </source>
</evidence>
<dbReference type="KEGG" id="pif:PITG_22736"/>
<accession>D0N0W9</accession>
<dbReference type="RefSeq" id="XP_002905930.1">
    <property type="nucleotide sequence ID" value="XM_002905884.1"/>
</dbReference>
<dbReference type="GeneID" id="9479968"/>
<reference evidence="4" key="2">
    <citation type="journal article" date="2009" name="Nature">
        <title>Genome sequence and analysis of the Irish potato famine pathogen Phytophthora infestans.</title>
        <authorList>
            <consortium name="The Broad Institute Genome Sequencing Platform"/>
            <person name="Haas B.J."/>
            <person name="Kamoun S."/>
            <person name="Zody M.C."/>
            <person name="Jiang R.H."/>
            <person name="Handsaker R.E."/>
            <person name="Cano L.M."/>
            <person name="Grabherr M."/>
            <person name="Kodira C.D."/>
            <person name="Raffaele S."/>
            <person name="Torto-Alalibo T."/>
            <person name="Bozkurt T.O."/>
            <person name="Ah-Fong A.M."/>
            <person name="Alvarado L."/>
            <person name="Anderson V.L."/>
            <person name="Armstrong M.R."/>
            <person name="Avrova A."/>
            <person name="Baxter L."/>
            <person name="Beynon J."/>
            <person name="Boevink P.C."/>
            <person name="Bollmann S.R."/>
            <person name="Bos J.I."/>
            <person name="Bulone V."/>
            <person name="Cai G."/>
            <person name="Cakir C."/>
            <person name="Carrington J.C."/>
            <person name="Chawner M."/>
            <person name="Conti L."/>
            <person name="Costanzo S."/>
            <person name="Ewan R."/>
            <person name="Fahlgren N."/>
            <person name="Fischbach M.A."/>
            <person name="Fugelstad J."/>
            <person name="Gilroy E.M."/>
            <person name="Gnerre S."/>
            <person name="Green P.J."/>
            <person name="Grenville-Briggs L.J."/>
            <person name="Griffith J."/>
            <person name="Grunwald N.J."/>
            <person name="Horn K."/>
            <person name="Horner N.R."/>
            <person name="Hu C.H."/>
            <person name="Huitema E."/>
            <person name="Jeong D.H."/>
            <person name="Jones A.M."/>
            <person name="Jones J.D."/>
            <person name="Jones R.W."/>
            <person name="Karlsson E.K."/>
            <person name="Kunjeti S.G."/>
            <person name="Lamour K."/>
            <person name="Liu Z."/>
            <person name="Ma L."/>
            <person name="Maclean D."/>
            <person name="Chibucos M.C."/>
            <person name="McDonald H."/>
            <person name="McWalters J."/>
            <person name="Meijer H.J."/>
            <person name="Morgan W."/>
            <person name="Morris P.F."/>
            <person name="Munro C.A."/>
            <person name="O'Neill K."/>
            <person name="Ospina-Giraldo M."/>
            <person name="Pinzon A."/>
            <person name="Pritchard L."/>
            <person name="Ramsahoye B."/>
            <person name="Ren Q."/>
            <person name="Restrepo S."/>
            <person name="Roy S."/>
            <person name="Sadanandom A."/>
            <person name="Savidor A."/>
            <person name="Schornack S."/>
            <person name="Schwartz D.C."/>
            <person name="Schumann U.D."/>
            <person name="Schwessinger B."/>
            <person name="Seyer L."/>
            <person name="Sharpe T."/>
            <person name="Silvar C."/>
            <person name="Song J."/>
            <person name="Studholme D.J."/>
            <person name="Sykes S."/>
            <person name="Thines M."/>
            <person name="van de Vondervoort P.J."/>
            <person name="Phuntumart V."/>
            <person name="Wawra S."/>
            <person name="Weide R."/>
            <person name="Win J."/>
            <person name="Young C."/>
            <person name="Zhou S."/>
            <person name="Fry W."/>
            <person name="Meyers B.C."/>
            <person name="van West P."/>
            <person name="Ristaino J."/>
            <person name="Govers F."/>
            <person name="Birch P.R."/>
            <person name="Whisson S.C."/>
            <person name="Judelson H.S."/>
            <person name="Nusbaum C."/>
        </authorList>
    </citation>
    <scope>NUCLEOTIDE SEQUENCE [LARGE SCALE GENOMIC DNA]</scope>
    <source>
        <strain evidence="4">T30-4</strain>
    </source>
</reference>
<evidence type="ECO:0000313" key="4">
    <source>
        <dbReference type="Proteomes" id="UP000006643"/>
    </source>
</evidence>
<proteinExistence type="predicted"/>
<feature type="signal peptide" evidence="1">
    <location>
        <begin position="1"/>
        <end position="23"/>
    </location>
</feature>